<accession>A0AAD8TNP3</accession>
<feature type="coiled-coil region" evidence="1">
    <location>
        <begin position="105"/>
        <end position="132"/>
    </location>
</feature>
<proteinExistence type="predicted"/>
<dbReference type="AlphaFoldDB" id="A0AAD8TNP3"/>
<evidence type="ECO:0000256" key="1">
    <source>
        <dbReference type="SAM" id="Coils"/>
    </source>
</evidence>
<evidence type="ECO:0000256" key="2">
    <source>
        <dbReference type="SAM" id="MobiDB-lite"/>
    </source>
</evidence>
<comment type="caution">
    <text evidence="3">The sequence shown here is derived from an EMBL/GenBank/DDBJ whole genome shotgun (WGS) entry which is preliminary data.</text>
</comment>
<reference evidence="3" key="1">
    <citation type="submission" date="2023-07" db="EMBL/GenBank/DDBJ databases">
        <title>A chromosome-level genome assembly of Lolium multiflorum.</title>
        <authorList>
            <person name="Chen Y."/>
            <person name="Copetti D."/>
            <person name="Kolliker R."/>
            <person name="Studer B."/>
        </authorList>
    </citation>
    <scope>NUCLEOTIDE SEQUENCE</scope>
    <source>
        <strain evidence="3">02402/16</strain>
        <tissue evidence="3">Leaf</tissue>
    </source>
</reference>
<organism evidence="3 4">
    <name type="scientific">Lolium multiflorum</name>
    <name type="common">Italian ryegrass</name>
    <name type="synonym">Lolium perenne subsp. multiflorum</name>
    <dbReference type="NCBI Taxonomy" id="4521"/>
    <lineage>
        <taxon>Eukaryota</taxon>
        <taxon>Viridiplantae</taxon>
        <taxon>Streptophyta</taxon>
        <taxon>Embryophyta</taxon>
        <taxon>Tracheophyta</taxon>
        <taxon>Spermatophyta</taxon>
        <taxon>Magnoliopsida</taxon>
        <taxon>Liliopsida</taxon>
        <taxon>Poales</taxon>
        <taxon>Poaceae</taxon>
        <taxon>BOP clade</taxon>
        <taxon>Pooideae</taxon>
        <taxon>Poodae</taxon>
        <taxon>Poeae</taxon>
        <taxon>Poeae Chloroplast Group 2 (Poeae type)</taxon>
        <taxon>Loliodinae</taxon>
        <taxon>Loliinae</taxon>
        <taxon>Lolium</taxon>
    </lineage>
</organism>
<protein>
    <submittedName>
        <fullName evidence="3">Uncharacterized protein</fullName>
    </submittedName>
</protein>
<keyword evidence="1" id="KW-0175">Coiled coil</keyword>
<dbReference type="EMBL" id="JAUUTY010000002">
    <property type="protein sequence ID" value="KAK1684926.1"/>
    <property type="molecule type" value="Genomic_DNA"/>
</dbReference>
<name>A0AAD8TNP3_LOLMU</name>
<keyword evidence="4" id="KW-1185">Reference proteome</keyword>
<evidence type="ECO:0000313" key="3">
    <source>
        <dbReference type="EMBL" id="KAK1684926.1"/>
    </source>
</evidence>
<sequence>MHDSPDDTSEGRGSSIPVDFHTVEHTGPEDEYNGPIDFEVAHTDLPSSADDAHDADGSVRNDDADRDAFVNAAAEEARASPAKRSTGGFADEDDLFDIQDSCEARQEVDSLKEELGKLKEKLKEEASRLALKLGRRKGRSPLVPNNSPANAMSMTLASHRLRELLAKGKGALARMHLMIFPKTKQDKTLGQLIDAFAVDTKEVIEVFPVPSFVDDSSGALPQGDRIQRMKDRITQMEKDLRSTYALAAIVNKKSEIAADVERYALTELHKATRV</sequence>
<evidence type="ECO:0000313" key="4">
    <source>
        <dbReference type="Proteomes" id="UP001231189"/>
    </source>
</evidence>
<gene>
    <name evidence="3" type="ORF">QYE76_045774</name>
</gene>
<feature type="region of interest" description="Disordered" evidence="2">
    <location>
        <begin position="1"/>
        <end position="68"/>
    </location>
</feature>
<feature type="compositionally biased region" description="Basic and acidic residues" evidence="2">
    <location>
        <begin position="50"/>
        <end position="68"/>
    </location>
</feature>
<dbReference type="Proteomes" id="UP001231189">
    <property type="component" value="Unassembled WGS sequence"/>
</dbReference>